<name>A0A1V9Z9P7_ACHHY</name>
<dbReference type="SUPFAM" id="SSF50729">
    <property type="entry name" value="PH domain-like"/>
    <property type="match status" value="7"/>
</dbReference>
<feature type="domain" description="PH" evidence="3">
    <location>
        <begin position="458"/>
        <end position="563"/>
    </location>
</feature>
<dbReference type="InterPro" id="IPR051707">
    <property type="entry name" value="PI-Interact_SigTrans_Reg"/>
</dbReference>
<dbReference type="Gene3D" id="2.30.29.30">
    <property type="entry name" value="Pleckstrin-homology domain (PH domain)/Phosphotyrosine-binding domain (PTB)"/>
    <property type="match status" value="6"/>
</dbReference>
<dbReference type="InterPro" id="IPR001849">
    <property type="entry name" value="PH_domain"/>
</dbReference>
<dbReference type="CDD" id="cd00821">
    <property type="entry name" value="PH"/>
    <property type="match status" value="3"/>
</dbReference>
<organism evidence="4 5">
    <name type="scientific">Achlya hypogyna</name>
    <name type="common">Oomycete</name>
    <name type="synonym">Protoachlya hypogyna</name>
    <dbReference type="NCBI Taxonomy" id="1202772"/>
    <lineage>
        <taxon>Eukaryota</taxon>
        <taxon>Sar</taxon>
        <taxon>Stramenopiles</taxon>
        <taxon>Oomycota</taxon>
        <taxon>Saprolegniomycetes</taxon>
        <taxon>Saprolegniales</taxon>
        <taxon>Achlyaceae</taxon>
        <taxon>Achlya</taxon>
    </lineage>
</organism>
<keyword evidence="5" id="KW-1185">Reference proteome</keyword>
<feature type="domain" description="PH" evidence="3">
    <location>
        <begin position="1503"/>
        <end position="1603"/>
    </location>
</feature>
<evidence type="ECO:0000313" key="5">
    <source>
        <dbReference type="Proteomes" id="UP000243579"/>
    </source>
</evidence>
<evidence type="ECO:0000313" key="4">
    <source>
        <dbReference type="EMBL" id="OQR94637.1"/>
    </source>
</evidence>
<feature type="domain" description="PH" evidence="3">
    <location>
        <begin position="1638"/>
        <end position="1768"/>
    </location>
</feature>
<dbReference type="STRING" id="1202772.A0A1V9Z9P7"/>
<comment type="caution">
    <text evidence="4">The sequence shown here is derived from an EMBL/GenBank/DDBJ whole genome shotgun (WGS) entry which is preliminary data.</text>
</comment>
<dbReference type="Proteomes" id="UP000243579">
    <property type="component" value="Unassembled WGS sequence"/>
</dbReference>
<dbReference type="OrthoDB" id="63022at2759"/>
<keyword evidence="1" id="KW-0175">Coiled coil</keyword>
<protein>
    <recommendedName>
        <fullName evidence="3">PH domain-containing protein</fullName>
    </recommendedName>
</protein>
<feature type="domain" description="PH" evidence="3">
    <location>
        <begin position="1925"/>
        <end position="2028"/>
    </location>
</feature>
<evidence type="ECO:0000256" key="2">
    <source>
        <dbReference type="SAM" id="MobiDB-lite"/>
    </source>
</evidence>
<feature type="coiled-coil region" evidence="1">
    <location>
        <begin position="137"/>
        <end position="178"/>
    </location>
</feature>
<feature type="domain" description="PH" evidence="3">
    <location>
        <begin position="1068"/>
        <end position="1168"/>
    </location>
</feature>
<gene>
    <name evidence="4" type="ORF">ACHHYP_01039</name>
</gene>
<dbReference type="PROSITE" id="PS50003">
    <property type="entry name" value="PH_DOMAIN"/>
    <property type="match status" value="8"/>
</dbReference>
<feature type="region of interest" description="Disordered" evidence="2">
    <location>
        <begin position="2106"/>
        <end position="2129"/>
    </location>
</feature>
<proteinExistence type="predicted"/>
<reference evidence="4 5" key="1">
    <citation type="journal article" date="2014" name="Genome Biol. Evol.">
        <title>The secreted proteins of Achlya hypogyna and Thraustotheca clavata identify the ancestral oomycete secretome and reveal gene acquisitions by horizontal gene transfer.</title>
        <authorList>
            <person name="Misner I."/>
            <person name="Blouin N."/>
            <person name="Leonard G."/>
            <person name="Richards T.A."/>
            <person name="Lane C.E."/>
        </authorList>
    </citation>
    <scope>NUCLEOTIDE SEQUENCE [LARGE SCALE GENOMIC DNA]</scope>
    <source>
        <strain evidence="4 5">ATCC 48635</strain>
    </source>
</reference>
<dbReference type="EMBL" id="JNBR01000356">
    <property type="protein sequence ID" value="OQR94637.1"/>
    <property type="molecule type" value="Genomic_DNA"/>
</dbReference>
<dbReference type="PANTHER" id="PTHR14336">
    <property type="entry name" value="TANDEM PH DOMAIN CONTAINING PROTEIN"/>
    <property type="match status" value="1"/>
</dbReference>
<sequence>MQGYIWKRGHALPTMSRRYCVLDGSMLACYASEREYELQLTPTSIYEIREVAPWDGRTRLKKYEHGFSFSTLGGKTYQCSVDTAAALEQWISTIQESLAEPYRIVADEIVEAQKQLQDDVQIEQEAASAAADAVRQAESSSKATRACEDEIKRLKEEHAELDQKIAEAQAAADAAQTSADEAAKVMAAAKLAAHDSMLASGRGDTSVNLEETAAEASKRSALYEVAVTAANSAKLVVRDLTISQSTVTDSLTKARENLGALKAAAEQHIQAASGAIQTAHTAKARTRLRVASWSSSPSNVDALAQGYLFCKHALKPTMHSKYFVLYGKTLCWYKNADDFIQHANAPLGVVHVAGGVGTWSGKVGLTTSPNAFAIHTLEGKVLHCSAPVSHDVAMWNAAFLIGMTMNPLSPERARAAKIRRDSFDLTSPPRTKRASFFGGEPSPTVDASPALLVVEDARPTVEGYLVKQGHFVPTMKQTYCVLQGTRLSFYPSHEEYLRVKDTGKDPNSSSEVAGVADWDGYSMLLTYPHPFQIETVQHSHVFCSAPTVADKDKWMRGLRAVLASHAVAAHADPVYAAAEACLVAATPEAKARLALNPDAQLVLALEALLTAYFAEHHAAKQDDIFVLTKLFEGREAQLLGHLDATYGTTLVADHADLLAKLSARHQLKAARNAGNAIVADATTPHVEGIVDVLERHLGVASVATKYAVLLGNKLLLYATRIAALTDPDAPLTSILVCEAHASPSKAAGITVIDTHGTKHKLVLKAPGTRPHWLHVLQLGIDYARTHTPLTLHVGPKTVLTEIAADPPTSPDAAQATAFKEKLVRFYAEHNPEGLAGIDALLMYFRGKEHLLLESLDTMYGTALAGDAELQALCAELSGASAVVDRSGATWRRAVGADGAVPALKKEGYVKVKCAPTIPKLKRAFTVVAGGFVACYADAMQDVTLLAPHPVESVRVGDGQFSLYIGTLFCQLETELEFHEWLAACHVAIAARHVSTLTASPLAQALDRYYAVHNPAKAPEVPLLLDSFRGRERALLAKLDAVYHTQLAEDPAVLALLPPEPAARVPATASLIQGYLMLKGYLLPSLTRFYAVLRSNELRLYDTMDDAATETTAHAPKALAAVVDWAGSTHEQFPFGLEVISTDHRTYFLALATEADKLRWASALKHGLAMTRLEHRIATGAMASAATKEIRAAVLAHFGHVDVNLADELDALIEYAHGFDLELLQALDKKYGTTMALEPAITRHLEAPAPTMHVEGPLSLATAEGTIKATLYAALDGTTLHCYASREGFKSSVTKPTLSIAVATVAPWGTGGFVMDTQDEGTVVYLLAPTPAQGQSWIDALQAALDKAALDGLLCAVPTERSTVFSSFLTVQDAVAKRSKRVPGLTKRYVVMDGMELKVFSAPSDLEPALRLAIAGVRGWDDAPPTCPNGLQFECLDPAQSPIVLSCSAETPELRTAWLDHFVALQTLQLGDDLLADQAYEVPRPESLWNCSPLQVEHTDAFASAAMKGYMMYEAKADRREGYFVLHGTTLAGFQSELAARTDTNAVLTLEIEMLLESQGDAQAHPTDFYLEARDDTGFRPLRFLTADHDDRSAWVYAIASALRAARGTSLLATQQALVGETPMPDADADMSSGFVCAQASMEGILTEMQSSYWLFSHDEPRYFVLVQQTLRSFPTSQAAAVAYANDNHGEAAEASPAMLVKSVADWTVPNASQQTGACRPPSLTDSGLLGFQVHYTRGASADEHVAQLIAPSPAAKERWVRALVDAHDDGLREAYYKDLLEHQAELVPAPADAPATDTIAYEGFVKTRRTRLTAPWREHYCVLKGPWLRTYASHDAFVAAPGAPLEKHEVVLVTDWHGSLSLAVRHVFRIETLDDGFLESLISLQVCVGTDGEKVKWMKMLQAAVAAVPSIDVVTRNPALESYPGAAMEGYLVKKSHGLRAAKKRYCVLLGTEWLYFNTQEDALENVQPLGVFKVLGATAAVETSALSTTVPEHSFLLETTGNKHVLCEAHNAAEKQLWVDSIRDQLEREAKLLSGIHASKAKEQAKAASVRAAFSSLSAVQAEASSAIATTDDLLKKFTEDMSSDDDESEGSTLYVEYVDTGVGGFAPEDSPMRRTSKNKQHFGPESPVAKASSAPFWAMFCRCFYRPPAVHVLKQDDPLLTEDEKRLYTCQYYANGTVDKSL</sequence>
<feature type="domain" description="PH" evidence="3">
    <location>
        <begin position="1798"/>
        <end position="1906"/>
    </location>
</feature>
<feature type="domain" description="PH" evidence="3">
    <location>
        <begin position="1312"/>
        <end position="1345"/>
    </location>
</feature>
<accession>A0A1V9Z9P7</accession>
<dbReference type="Pfam" id="PF00169">
    <property type="entry name" value="PH"/>
    <property type="match status" value="3"/>
</dbReference>
<evidence type="ECO:0000256" key="1">
    <source>
        <dbReference type="SAM" id="Coils"/>
    </source>
</evidence>
<evidence type="ECO:0000259" key="3">
    <source>
        <dbReference type="PROSITE" id="PS50003"/>
    </source>
</evidence>
<feature type="domain" description="PH" evidence="3">
    <location>
        <begin position="1"/>
        <end position="99"/>
    </location>
</feature>
<dbReference type="SMART" id="SM00233">
    <property type="entry name" value="PH"/>
    <property type="match status" value="12"/>
</dbReference>
<dbReference type="InterPro" id="IPR011993">
    <property type="entry name" value="PH-like_dom_sf"/>
</dbReference>